<dbReference type="OMA" id="FGTHCTI"/>
<organism evidence="7 8">
    <name type="scientific">Manihot esculenta</name>
    <name type="common">Cassava</name>
    <name type="synonym">Jatropha manihot</name>
    <dbReference type="NCBI Taxonomy" id="3983"/>
    <lineage>
        <taxon>Eukaryota</taxon>
        <taxon>Viridiplantae</taxon>
        <taxon>Streptophyta</taxon>
        <taxon>Embryophyta</taxon>
        <taxon>Tracheophyta</taxon>
        <taxon>Spermatophyta</taxon>
        <taxon>Magnoliopsida</taxon>
        <taxon>eudicotyledons</taxon>
        <taxon>Gunneridae</taxon>
        <taxon>Pentapetalae</taxon>
        <taxon>rosids</taxon>
        <taxon>fabids</taxon>
        <taxon>Malpighiales</taxon>
        <taxon>Euphorbiaceae</taxon>
        <taxon>Crotonoideae</taxon>
        <taxon>Manihoteae</taxon>
        <taxon>Manihot</taxon>
    </lineage>
</organism>
<dbReference type="GO" id="GO:0005737">
    <property type="term" value="C:cytoplasm"/>
    <property type="evidence" value="ECO:0007669"/>
    <property type="project" value="UniProtKB-ARBA"/>
</dbReference>
<comment type="caution">
    <text evidence="7">The sequence shown here is derived from an EMBL/GenBank/DDBJ whole genome shotgun (WGS) entry which is preliminary data.</text>
</comment>
<evidence type="ECO:0000313" key="8">
    <source>
        <dbReference type="Proteomes" id="UP000091857"/>
    </source>
</evidence>
<comment type="similarity">
    <text evidence="1">Belongs to the bacterial ribosomal protein bL21 family.</text>
</comment>
<dbReference type="GO" id="GO:0003735">
    <property type="term" value="F:structural constituent of ribosome"/>
    <property type="evidence" value="ECO:0000318"/>
    <property type="project" value="GO_Central"/>
</dbReference>
<evidence type="ECO:0000256" key="2">
    <source>
        <dbReference type="ARBA" id="ARBA00022730"/>
    </source>
</evidence>
<keyword evidence="2" id="KW-0699">rRNA-binding</keyword>
<evidence type="ECO:0000256" key="6">
    <source>
        <dbReference type="SAM" id="MobiDB-lite"/>
    </source>
</evidence>
<protein>
    <recommendedName>
        <fullName evidence="9">50S ribosomal protein L21, chloroplastic</fullName>
    </recommendedName>
</protein>
<dbReference type="NCBIfam" id="TIGR00061">
    <property type="entry name" value="L21"/>
    <property type="match status" value="1"/>
</dbReference>
<dbReference type="GO" id="GO:0006412">
    <property type="term" value="P:translation"/>
    <property type="evidence" value="ECO:0007669"/>
    <property type="project" value="InterPro"/>
</dbReference>
<dbReference type="HAMAP" id="MF_01363">
    <property type="entry name" value="Ribosomal_bL21"/>
    <property type="match status" value="1"/>
</dbReference>
<keyword evidence="3" id="KW-0694">RNA-binding</keyword>
<dbReference type="PANTHER" id="PTHR21349:SF8">
    <property type="entry name" value="LARGE RIBOSOMAL SUBUNIT PROTEIN BL21C"/>
    <property type="match status" value="1"/>
</dbReference>
<evidence type="ECO:0000256" key="4">
    <source>
        <dbReference type="ARBA" id="ARBA00022980"/>
    </source>
</evidence>
<dbReference type="EMBL" id="CM004388">
    <property type="protein sequence ID" value="OAY58604.1"/>
    <property type="molecule type" value="Genomic_DNA"/>
</dbReference>
<dbReference type="STRING" id="3983.A0A2C9WHN9"/>
<dbReference type="GO" id="GO:0005840">
    <property type="term" value="C:ribosome"/>
    <property type="evidence" value="ECO:0007669"/>
    <property type="project" value="UniProtKB-KW"/>
</dbReference>
<gene>
    <name evidence="7" type="ORF">MANES_02G192100v8</name>
</gene>
<dbReference type="InterPro" id="IPR028909">
    <property type="entry name" value="bL21-like"/>
</dbReference>
<feature type="region of interest" description="Disordered" evidence="6">
    <location>
        <begin position="74"/>
        <end position="94"/>
    </location>
</feature>
<sequence>MASSSSSTLSLCSSFTSQCRIFHHQNPCFPSKTLSLSKPNFGFLSKTHTLTYTRPSFLPVPKSSESEAPVLEVEADQIQSQPEPESEPEPEPASAAIVDVAKEEPKREEVFAVVMIGSRQYIVIPGRYIYVQRLKGANVNDKIALNKVLLVGTKTSTYIGKPVVTNAVVHAVVEEQGLNPKVVVFKYKKKKNYRRNIGHRQPNTRIRITGITGYQEYPAVTLD</sequence>
<proteinExistence type="inferred from homology"/>
<keyword evidence="8" id="KW-1185">Reference proteome</keyword>
<dbReference type="Gramene" id="Manes.02G192100.1.v8.1">
    <property type="protein sequence ID" value="Manes.02G192100.1.v8.1.CDS"/>
    <property type="gene ID" value="Manes.02G192100.v8.1"/>
</dbReference>
<evidence type="ECO:0008006" key="9">
    <source>
        <dbReference type="Google" id="ProtNLM"/>
    </source>
</evidence>
<dbReference type="AlphaFoldDB" id="A0A2C9WHN9"/>
<keyword evidence="5" id="KW-0687">Ribonucleoprotein</keyword>
<dbReference type="Pfam" id="PF00829">
    <property type="entry name" value="Ribosomal_L21p"/>
    <property type="match status" value="1"/>
</dbReference>
<dbReference type="InterPro" id="IPR001787">
    <property type="entry name" value="Ribosomal_bL21"/>
</dbReference>
<dbReference type="PROSITE" id="PS01169">
    <property type="entry name" value="RIBOSOMAL_L21"/>
    <property type="match status" value="1"/>
</dbReference>
<evidence type="ECO:0000313" key="7">
    <source>
        <dbReference type="EMBL" id="OAY58604.1"/>
    </source>
</evidence>
<accession>A0A2C9WHN9</accession>
<dbReference type="GO" id="GO:1990904">
    <property type="term" value="C:ribonucleoprotein complex"/>
    <property type="evidence" value="ECO:0007669"/>
    <property type="project" value="UniProtKB-KW"/>
</dbReference>
<evidence type="ECO:0000256" key="5">
    <source>
        <dbReference type="ARBA" id="ARBA00023274"/>
    </source>
</evidence>
<dbReference type="InterPro" id="IPR036164">
    <property type="entry name" value="bL21-like_sf"/>
</dbReference>
<dbReference type="InterPro" id="IPR018258">
    <property type="entry name" value="Ribosomal_bL21_CS"/>
</dbReference>
<name>A0A2C9WHN9_MANES</name>
<dbReference type="SUPFAM" id="SSF141091">
    <property type="entry name" value="L21p-like"/>
    <property type="match status" value="1"/>
</dbReference>
<keyword evidence="4" id="KW-0689">Ribosomal protein</keyword>
<dbReference type="GO" id="GO:0019843">
    <property type="term" value="F:rRNA binding"/>
    <property type="evidence" value="ECO:0007669"/>
    <property type="project" value="UniProtKB-KW"/>
</dbReference>
<dbReference type="Proteomes" id="UP000091857">
    <property type="component" value="Chromosome 2"/>
</dbReference>
<reference evidence="8" key="1">
    <citation type="journal article" date="2016" name="Nat. Biotechnol.">
        <title>Sequencing wild and cultivated cassava and related species reveals extensive interspecific hybridization and genetic diversity.</title>
        <authorList>
            <person name="Bredeson J.V."/>
            <person name="Lyons J.B."/>
            <person name="Prochnik S.E."/>
            <person name="Wu G.A."/>
            <person name="Ha C.M."/>
            <person name="Edsinger-Gonzales E."/>
            <person name="Grimwood J."/>
            <person name="Schmutz J."/>
            <person name="Rabbi I.Y."/>
            <person name="Egesi C."/>
            <person name="Nauluvula P."/>
            <person name="Lebot V."/>
            <person name="Ndunguru J."/>
            <person name="Mkamilo G."/>
            <person name="Bart R.S."/>
            <person name="Setter T.L."/>
            <person name="Gleadow R.M."/>
            <person name="Kulakow P."/>
            <person name="Ferguson M.E."/>
            <person name="Rounsley S."/>
            <person name="Rokhsar D.S."/>
        </authorList>
    </citation>
    <scope>NUCLEOTIDE SEQUENCE [LARGE SCALE GENOMIC DNA]</scope>
    <source>
        <strain evidence="8">cv. AM560-2</strain>
    </source>
</reference>
<evidence type="ECO:0000256" key="3">
    <source>
        <dbReference type="ARBA" id="ARBA00022884"/>
    </source>
</evidence>
<dbReference type="PANTHER" id="PTHR21349">
    <property type="entry name" value="50S RIBOSOMAL PROTEIN L21"/>
    <property type="match status" value="1"/>
</dbReference>
<evidence type="ECO:0000256" key="1">
    <source>
        <dbReference type="ARBA" id="ARBA00008563"/>
    </source>
</evidence>